<feature type="signal peptide" evidence="1">
    <location>
        <begin position="1"/>
        <end position="33"/>
    </location>
</feature>
<dbReference type="PANTHER" id="PTHR34606:SF15">
    <property type="entry name" value="BON DOMAIN-CONTAINING PROTEIN"/>
    <property type="match status" value="1"/>
</dbReference>
<dbReference type="KEGG" id="apb:SAR116_1626"/>
<dbReference type="InterPro" id="IPR007055">
    <property type="entry name" value="BON_dom"/>
</dbReference>
<dbReference type="AlphaFoldDB" id="D5BUC2"/>
<feature type="domain" description="BON" evidence="2">
    <location>
        <begin position="56"/>
        <end position="124"/>
    </location>
</feature>
<name>D5BUC2_PUNMI</name>
<dbReference type="PROSITE" id="PS50914">
    <property type="entry name" value="BON"/>
    <property type="match status" value="2"/>
</dbReference>
<dbReference type="Pfam" id="PF04972">
    <property type="entry name" value="BON"/>
    <property type="match status" value="2"/>
</dbReference>
<dbReference type="EMBL" id="CP001751">
    <property type="protein sequence ID" value="ADE39869.1"/>
    <property type="molecule type" value="Genomic_DNA"/>
</dbReference>
<dbReference type="GO" id="GO:0003993">
    <property type="term" value="F:acid phosphatase activity"/>
    <property type="evidence" value="ECO:0007669"/>
    <property type="project" value="UniProtKB-EC"/>
</dbReference>
<dbReference type="Gene3D" id="3.30.1340.30">
    <property type="match status" value="1"/>
</dbReference>
<proteinExistence type="predicted"/>
<accession>D5BUC2</accession>
<dbReference type="InterPro" id="IPR051686">
    <property type="entry name" value="Lipoprotein_DolP"/>
</dbReference>
<dbReference type="PANTHER" id="PTHR34606">
    <property type="entry name" value="BON DOMAIN-CONTAINING PROTEIN"/>
    <property type="match status" value="1"/>
</dbReference>
<dbReference type="RefSeq" id="WP_013046496.1">
    <property type="nucleotide sequence ID" value="NC_014010.1"/>
</dbReference>
<keyword evidence="1" id="KW-0732">Signal</keyword>
<dbReference type="EC" id="3.1.3.2" evidence="3"/>
<dbReference type="HOGENOM" id="CLU_083606_5_2_5"/>
<sequence>MQASRPSHISTMTHLTACMLLLASLALQGCVAAAVGVGTAAVAASSTEKGLSTSVSDSVIFTKLHDKFIQNDASLGTVVDVTVNDGAVLMTGKVKTPEEKVLATKLAWEIKGVREVVNEIQVTDTSTLKDVAKDLAASAQLRGKLITDGSISSLNFSIDVVNGIVYLSGVAASTDEMNAVIAHAQDLRFAQQVVNYISLASDTRD</sequence>
<keyword evidence="4" id="KW-1185">Reference proteome</keyword>
<dbReference type="Proteomes" id="UP000007460">
    <property type="component" value="Chromosome"/>
</dbReference>
<evidence type="ECO:0000259" key="2">
    <source>
        <dbReference type="PROSITE" id="PS50914"/>
    </source>
</evidence>
<gene>
    <name evidence="3" type="ordered locus">SAR116_1626</name>
</gene>
<evidence type="ECO:0000256" key="1">
    <source>
        <dbReference type="SAM" id="SignalP"/>
    </source>
</evidence>
<protein>
    <submittedName>
        <fullName evidence="3">Transport-associated protein</fullName>
        <ecNumber evidence="3">3.1.3.2</ecNumber>
        <ecNumber evidence="3">3.1.3.26</ecNumber>
    </submittedName>
</protein>
<reference evidence="3 4" key="1">
    <citation type="journal article" date="2010" name="J. Bacteriol.">
        <title>Complete genome sequence of "Candidatus Puniceispirillum marinum" IMCC1322, a representative of the SAR116 clade in the Alphaproteobacteria.</title>
        <authorList>
            <person name="Oh H.M."/>
            <person name="Kwon K.K."/>
            <person name="Kang I."/>
            <person name="Kang S.G."/>
            <person name="Lee J.H."/>
            <person name="Kim S.J."/>
            <person name="Cho J.C."/>
        </authorList>
    </citation>
    <scope>NUCLEOTIDE SEQUENCE [LARGE SCALE GENOMIC DNA]</scope>
    <source>
        <strain evidence="3 4">IMCC1322</strain>
    </source>
</reference>
<dbReference type="EC" id="3.1.3.26" evidence="3"/>
<dbReference type="PROSITE" id="PS51257">
    <property type="entry name" value="PROKAR_LIPOPROTEIN"/>
    <property type="match status" value="1"/>
</dbReference>
<feature type="chain" id="PRO_5003070128" evidence="1">
    <location>
        <begin position="34"/>
        <end position="205"/>
    </location>
</feature>
<organism evidence="3 4">
    <name type="scientific">Puniceispirillum marinum (strain IMCC1322)</name>
    <dbReference type="NCBI Taxonomy" id="488538"/>
    <lineage>
        <taxon>Bacteria</taxon>
        <taxon>Pseudomonadati</taxon>
        <taxon>Pseudomonadota</taxon>
        <taxon>Alphaproteobacteria</taxon>
        <taxon>Candidatus Puniceispirillales</taxon>
        <taxon>Candidatus Puniceispirillaceae</taxon>
        <taxon>Candidatus Puniceispirillum</taxon>
    </lineage>
</organism>
<feature type="domain" description="BON" evidence="2">
    <location>
        <begin position="133"/>
        <end position="201"/>
    </location>
</feature>
<dbReference type="eggNOG" id="COG2823">
    <property type="taxonomic scope" value="Bacteria"/>
</dbReference>
<dbReference type="GO" id="GO:0008707">
    <property type="term" value="F:inositol hexakisphosphate 4-phosphatase activity"/>
    <property type="evidence" value="ECO:0007669"/>
    <property type="project" value="UniProtKB-EC"/>
</dbReference>
<dbReference type="STRING" id="488538.SAR116_1626"/>
<keyword evidence="3" id="KW-0378">Hydrolase</keyword>
<evidence type="ECO:0000313" key="4">
    <source>
        <dbReference type="Proteomes" id="UP000007460"/>
    </source>
</evidence>
<evidence type="ECO:0000313" key="3">
    <source>
        <dbReference type="EMBL" id="ADE39869.1"/>
    </source>
</evidence>